<proteinExistence type="predicted"/>
<dbReference type="AlphaFoldDB" id="A0ABD5VZU4"/>
<protein>
    <submittedName>
        <fullName evidence="2">Uncharacterized protein</fullName>
    </submittedName>
</protein>
<evidence type="ECO:0000256" key="1">
    <source>
        <dbReference type="SAM" id="MobiDB-lite"/>
    </source>
</evidence>
<dbReference type="GeneID" id="76629655"/>
<sequence length="132" mass="14041">MTVPDADRIAEYLQLNADAATPEVLGATDTEPTVWGDVVGDALASNEPHLALETPDTSAPEKDFGDGDPILEADKPASTTSEAPDTDGSALVDALEWFHQQLDRDLPDECNHDTPRDEVAVYLVGGLSVRIA</sequence>
<gene>
    <name evidence="2" type="ORF">ACFQQG_05610</name>
</gene>
<dbReference type="RefSeq" id="WP_267163522.1">
    <property type="nucleotide sequence ID" value="NZ_CP112972.1"/>
</dbReference>
<dbReference type="EMBL" id="JBHSZI010000001">
    <property type="protein sequence ID" value="MFC7057739.1"/>
    <property type="molecule type" value="Genomic_DNA"/>
</dbReference>
<keyword evidence="3" id="KW-1185">Reference proteome</keyword>
<accession>A0ABD5VZU4</accession>
<reference evidence="2 3" key="1">
    <citation type="journal article" date="2019" name="Int. J. Syst. Evol. Microbiol.">
        <title>The Global Catalogue of Microorganisms (GCM) 10K type strain sequencing project: providing services to taxonomists for standard genome sequencing and annotation.</title>
        <authorList>
            <consortium name="The Broad Institute Genomics Platform"/>
            <consortium name="The Broad Institute Genome Sequencing Center for Infectious Disease"/>
            <person name="Wu L."/>
            <person name="Ma J."/>
        </authorList>
    </citation>
    <scope>NUCLEOTIDE SEQUENCE [LARGE SCALE GENOMIC DNA]</scope>
    <source>
        <strain evidence="2 3">JCM 30072</strain>
    </source>
</reference>
<organism evidence="2 3">
    <name type="scientific">Halovenus salina</name>
    <dbReference type="NCBI Taxonomy" id="1510225"/>
    <lineage>
        <taxon>Archaea</taxon>
        <taxon>Methanobacteriati</taxon>
        <taxon>Methanobacteriota</taxon>
        <taxon>Stenosarchaea group</taxon>
        <taxon>Halobacteria</taxon>
        <taxon>Halobacteriales</taxon>
        <taxon>Haloarculaceae</taxon>
        <taxon>Halovenus</taxon>
    </lineage>
</organism>
<name>A0ABD5VZU4_9EURY</name>
<dbReference type="Proteomes" id="UP001596445">
    <property type="component" value="Unassembled WGS sequence"/>
</dbReference>
<feature type="region of interest" description="Disordered" evidence="1">
    <location>
        <begin position="45"/>
        <end position="88"/>
    </location>
</feature>
<evidence type="ECO:0000313" key="3">
    <source>
        <dbReference type="Proteomes" id="UP001596445"/>
    </source>
</evidence>
<evidence type="ECO:0000313" key="2">
    <source>
        <dbReference type="EMBL" id="MFC7057739.1"/>
    </source>
</evidence>
<comment type="caution">
    <text evidence="2">The sequence shown here is derived from an EMBL/GenBank/DDBJ whole genome shotgun (WGS) entry which is preliminary data.</text>
</comment>